<evidence type="ECO:0000313" key="3">
    <source>
        <dbReference type="EMBL" id="CAL1545349.1"/>
    </source>
</evidence>
<feature type="compositionally biased region" description="Basic and acidic residues" evidence="1">
    <location>
        <begin position="194"/>
        <end position="210"/>
    </location>
</feature>
<protein>
    <submittedName>
        <fullName evidence="3">Uncharacterized protein</fullName>
    </submittedName>
</protein>
<feature type="chain" id="PRO_5043595453" evidence="2">
    <location>
        <begin position="23"/>
        <end position="328"/>
    </location>
</feature>
<sequence length="328" mass="36378">MGAIIRILAILWFSPVLSKTDASKDQDGRIYDCLSGHECQGAIITTHQEGVDYCCEKGHTLILEMDSGTDEENWFEFDEAFWFDILHMFKTQDDGNEKSTDSDKRGSGGRGDKKPGSNFRDDGLTEPGPDGVAIDKAFIVDHGDLGTSGSTDSDVDVPLSVNGSLPDATLPGLKPKAEVESLAEDNHYPTANYDDTRERQRDSSWRKADAESDDGQTAENKMENVVKYKIQASDMDTLLSAFFPRSDLARKLTRRDADVGGERTRDVDVNDGDQDSINVNVVTLRSLSNMAVTPEAWMRRCLCNARGNPQATDLIGVIMDYLKKLWFF</sequence>
<feature type="region of interest" description="Disordered" evidence="1">
    <location>
        <begin position="93"/>
        <end position="132"/>
    </location>
</feature>
<dbReference type="EMBL" id="CAXITT010000701">
    <property type="protein sequence ID" value="CAL1545349.1"/>
    <property type="molecule type" value="Genomic_DNA"/>
</dbReference>
<evidence type="ECO:0000256" key="2">
    <source>
        <dbReference type="SAM" id="SignalP"/>
    </source>
</evidence>
<proteinExistence type="predicted"/>
<feature type="compositionally biased region" description="Basic and acidic residues" evidence="1">
    <location>
        <begin position="93"/>
        <end position="123"/>
    </location>
</feature>
<name>A0AAV2IGK6_LYMST</name>
<gene>
    <name evidence="3" type="ORF">GSLYS_00018832001</name>
</gene>
<feature type="region of interest" description="Disordered" evidence="1">
    <location>
        <begin position="148"/>
        <end position="220"/>
    </location>
</feature>
<evidence type="ECO:0000313" key="4">
    <source>
        <dbReference type="Proteomes" id="UP001497497"/>
    </source>
</evidence>
<dbReference type="Proteomes" id="UP001497497">
    <property type="component" value="Unassembled WGS sequence"/>
</dbReference>
<dbReference type="AlphaFoldDB" id="A0AAV2IGK6"/>
<organism evidence="3 4">
    <name type="scientific">Lymnaea stagnalis</name>
    <name type="common">Great pond snail</name>
    <name type="synonym">Helix stagnalis</name>
    <dbReference type="NCBI Taxonomy" id="6523"/>
    <lineage>
        <taxon>Eukaryota</taxon>
        <taxon>Metazoa</taxon>
        <taxon>Spiralia</taxon>
        <taxon>Lophotrochozoa</taxon>
        <taxon>Mollusca</taxon>
        <taxon>Gastropoda</taxon>
        <taxon>Heterobranchia</taxon>
        <taxon>Euthyneura</taxon>
        <taxon>Panpulmonata</taxon>
        <taxon>Hygrophila</taxon>
        <taxon>Lymnaeoidea</taxon>
        <taxon>Lymnaeidae</taxon>
        <taxon>Lymnaea</taxon>
    </lineage>
</organism>
<reference evidence="3 4" key="1">
    <citation type="submission" date="2024-04" db="EMBL/GenBank/DDBJ databases">
        <authorList>
            <consortium name="Genoscope - CEA"/>
            <person name="William W."/>
        </authorList>
    </citation>
    <scope>NUCLEOTIDE SEQUENCE [LARGE SCALE GENOMIC DNA]</scope>
</reference>
<comment type="caution">
    <text evidence="3">The sequence shown here is derived from an EMBL/GenBank/DDBJ whole genome shotgun (WGS) entry which is preliminary data.</text>
</comment>
<accession>A0AAV2IGK6</accession>
<evidence type="ECO:0000256" key="1">
    <source>
        <dbReference type="SAM" id="MobiDB-lite"/>
    </source>
</evidence>
<keyword evidence="2" id="KW-0732">Signal</keyword>
<keyword evidence="4" id="KW-1185">Reference proteome</keyword>
<feature type="compositionally biased region" description="Basic and acidic residues" evidence="1">
    <location>
        <begin position="175"/>
        <end position="187"/>
    </location>
</feature>
<feature type="signal peptide" evidence="2">
    <location>
        <begin position="1"/>
        <end position="22"/>
    </location>
</feature>